<proteinExistence type="inferred from homology"/>
<keyword evidence="4" id="KW-0804">Transcription</keyword>
<comment type="similarity">
    <text evidence="1">Belongs to the sigma-70 factor family. ECF subfamily.</text>
</comment>
<dbReference type="InterPro" id="IPR013249">
    <property type="entry name" value="RNA_pol_sigma70_r4_t2"/>
</dbReference>
<evidence type="ECO:0000256" key="2">
    <source>
        <dbReference type="ARBA" id="ARBA00023015"/>
    </source>
</evidence>
<dbReference type="EMBL" id="BKCF01000001">
    <property type="protein sequence ID" value="GEQ84904.1"/>
    <property type="molecule type" value="Genomic_DNA"/>
</dbReference>
<feature type="domain" description="RNA polymerase sigma factor 70 region 4 type 2" evidence="6">
    <location>
        <begin position="112"/>
        <end position="164"/>
    </location>
</feature>
<dbReference type="Gene3D" id="1.10.1740.10">
    <property type="match status" value="1"/>
</dbReference>
<evidence type="ECO:0000256" key="3">
    <source>
        <dbReference type="ARBA" id="ARBA00023082"/>
    </source>
</evidence>
<keyword evidence="7" id="KW-0240">DNA-directed RNA polymerase</keyword>
<dbReference type="InterPro" id="IPR039425">
    <property type="entry name" value="RNA_pol_sigma-70-like"/>
</dbReference>
<dbReference type="GO" id="GO:0006352">
    <property type="term" value="P:DNA-templated transcription initiation"/>
    <property type="evidence" value="ECO:0007669"/>
    <property type="project" value="InterPro"/>
</dbReference>
<dbReference type="InterPro" id="IPR014284">
    <property type="entry name" value="RNA_pol_sigma-70_dom"/>
</dbReference>
<dbReference type="AlphaFoldDB" id="A0A5J4FV19"/>
<dbReference type="NCBIfam" id="TIGR02937">
    <property type="entry name" value="sigma70-ECF"/>
    <property type="match status" value="1"/>
</dbReference>
<keyword evidence="3" id="KW-0731">Sigma factor</keyword>
<dbReference type="GO" id="GO:0003677">
    <property type="term" value="F:DNA binding"/>
    <property type="evidence" value="ECO:0007669"/>
    <property type="project" value="InterPro"/>
</dbReference>
<comment type="caution">
    <text evidence="7">The sequence shown here is derived from an EMBL/GenBank/DDBJ whole genome shotgun (WGS) entry which is preliminary data.</text>
</comment>
<sequence>MSKRLHNNVCEEHRFNALFKKHAKDLHNFIFYKYGAQYNPKDKVQDAFLKLWNNCSNVPPQKAKSFLFTVANNFTLNEIAHKKVVLKFNKAKPKSDTHETPEFLMEEREYLEKVEKAIASLTEAERVAFLLNRTEGKKHREIAEILDISQKAVEKRIYSALKKMKAQIKEL</sequence>
<gene>
    <name evidence="7" type="ORF">ULMS_04120</name>
</gene>
<dbReference type="InterPro" id="IPR013325">
    <property type="entry name" value="RNA_pol_sigma_r2"/>
</dbReference>
<dbReference type="Pfam" id="PF04542">
    <property type="entry name" value="Sigma70_r2"/>
    <property type="match status" value="1"/>
</dbReference>
<keyword evidence="8" id="KW-1185">Reference proteome</keyword>
<organism evidence="7 8">
    <name type="scientific">Patiriisocius marinistellae</name>
    <dbReference type="NCBI Taxonomy" id="2494560"/>
    <lineage>
        <taxon>Bacteria</taxon>
        <taxon>Pseudomonadati</taxon>
        <taxon>Bacteroidota</taxon>
        <taxon>Flavobacteriia</taxon>
        <taxon>Flavobacteriales</taxon>
        <taxon>Flavobacteriaceae</taxon>
        <taxon>Patiriisocius</taxon>
    </lineage>
</organism>
<keyword evidence="2" id="KW-0805">Transcription regulation</keyword>
<protein>
    <submittedName>
        <fullName evidence="7">DNA-directed RNA polymerase sigma-70 factor</fullName>
    </submittedName>
</protein>
<dbReference type="SUPFAM" id="SSF88946">
    <property type="entry name" value="Sigma2 domain of RNA polymerase sigma factors"/>
    <property type="match status" value="1"/>
</dbReference>
<evidence type="ECO:0000313" key="7">
    <source>
        <dbReference type="EMBL" id="GEQ84904.1"/>
    </source>
</evidence>
<dbReference type="Gene3D" id="1.10.10.10">
    <property type="entry name" value="Winged helix-like DNA-binding domain superfamily/Winged helix DNA-binding domain"/>
    <property type="match status" value="1"/>
</dbReference>
<dbReference type="InterPro" id="IPR007627">
    <property type="entry name" value="RNA_pol_sigma70_r2"/>
</dbReference>
<dbReference type="PANTHER" id="PTHR43133:SF46">
    <property type="entry name" value="RNA POLYMERASE SIGMA-70 FACTOR ECF SUBFAMILY"/>
    <property type="match status" value="1"/>
</dbReference>
<dbReference type="Pfam" id="PF08281">
    <property type="entry name" value="Sigma70_r4_2"/>
    <property type="match status" value="1"/>
</dbReference>
<evidence type="ECO:0000256" key="1">
    <source>
        <dbReference type="ARBA" id="ARBA00010641"/>
    </source>
</evidence>
<evidence type="ECO:0000256" key="4">
    <source>
        <dbReference type="ARBA" id="ARBA00023163"/>
    </source>
</evidence>
<dbReference type="OrthoDB" id="659855at2"/>
<dbReference type="GO" id="GO:0016987">
    <property type="term" value="F:sigma factor activity"/>
    <property type="evidence" value="ECO:0007669"/>
    <property type="project" value="UniProtKB-KW"/>
</dbReference>
<evidence type="ECO:0000259" key="5">
    <source>
        <dbReference type="Pfam" id="PF04542"/>
    </source>
</evidence>
<dbReference type="CDD" id="cd06171">
    <property type="entry name" value="Sigma70_r4"/>
    <property type="match status" value="1"/>
</dbReference>
<evidence type="ECO:0000259" key="6">
    <source>
        <dbReference type="Pfam" id="PF08281"/>
    </source>
</evidence>
<name>A0A5J4FV19_9FLAO</name>
<feature type="domain" description="RNA polymerase sigma-70 region 2" evidence="5">
    <location>
        <begin position="18"/>
        <end position="82"/>
    </location>
</feature>
<dbReference type="GO" id="GO:0000428">
    <property type="term" value="C:DNA-directed RNA polymerase complex"/>
    <property type="evidence" value="ECO:0007669"/>
    <property type="project" value="UniProtKB-KW"/>
</dbReference>
<evidence type="ECO:0000313" key="8">
    <source>
        <dbReference type="Proteomes" id="UP000326994"/>
    </source>
</evidence>
<dbReference type="Proteomes" id="UP000326994">
    <property type="component" value="Unassembled WGS sequence"/>
</dbReference>
<dbReference type="RefSeq" id="WP_151892836.1">
    <property type="nucleotide sequence ID" value="NZ_BKCF01000001.1"/>
</dbReference>
<dbReference type="InterPro" id="IPR036388">
    <property type="entry name" value="WH-like_DNA-bd_sf"/>
</dbReference>
<accession>A0A5J4FV19</accession>
<dbReference type="InterPro" id="IPR013324">
    <property type="entry name" value="RNA_pol_sigma_r3/r4-like"/>
</dbReference>
<dbReference type="PANTHER" id="PTHR43133">
    <property type="entry name" value="RNA POLYMERASE ECF-TYPE SIGMA FACTO"/>
    <property type="match status" value="1"/>
</dbReference>
<reference evidence="7 8" key="1">
    <citation type="submission" date="2019-08" db="EMBL/GenBank/DDBJ databases">
        <title>Ulvibacter marinistellae sp. nov., isolated from a starfish, Patiria pectinifera.</title>
        <authorList>
            <person name="Kawano K."/>
            <person name="Ushijima N."/>
            <person name="Kihara M."/>
            <person name="Itoh H."/>
        </authorList>
    </citation>
    <scope>NUCLEOTIDE SEQUENCE [LARGE SCALE GENOMIC DNA]</scope>
    <source>
        <strain evidence="7 8">KK4</strain>
    </source>
</reference>
<dbReference type="SUPFAM" id="SSF88659">
    <property type="entry name" value="Sigma3 and sigma4 domains of RNA polymerase sigma factors"/>
    <property type="match status" value="1"/>
</dbReference>